<feature type="transmembrane region" description="Helical" evidence="1">
    <location>
        <begin position="138"/>
        <end position="159"/>
    </location>
</feature>
<dbReference type="RefSeq" id="WP_065988532.1">
    <property type="nucleotide sequence ID" value="NZ_MDEN01000061.1"/>
</dbReference>
<keyword evidence="1" id="KW-0472">Membrane</keyword>
<gene>
    <name evidence="2" type="ORF">BBI10_11005</name>
</gene>
<protein>
    <recommendedName>
        <fullName evidence="4">DUF2938 domain-containing protein</fullName>
    </recommendedName>
</protein>
<dbReference type="InterPro" id="IPR021329">
    <property type="entry name" value="DUF2938"/>
</dbReference>
<dbReference type="EMBL" id="MDEN01000061">
    <property type="protein sequence ID" value="OCX21127.1"/>
    <property type="molecule type" value="Genomic_DNA"/>
</dbReference>
<dbReference type="Proteomes" id="UP000095143">
    <property type="component" value="Unassembled WGS sequence"/>
</dbReference>
<dbReference type="OrthoDB" id="9812539at2"/>
<organism evidence="2 3">
    <name type="scientific">Pseudomonas graminis</name>
    <dbReference type="NCBI Taxonomy" id="158627"/>
    <lineage>
        <taxon>Bacteria</taxon>
        <taxon>Pseudomonadati</taxon>
        <taxon>Pseudomonadota</taxon>
        <taxon>Gammaproteobacteria</taxon>
        <taxon>Pseudomonadales</taxon>
        <taxon>Pseudomonadaceae</taxon>
        <taxon>Pseudomonas</taxon>
    </lineage>
</organism>
<evidence type="ECO:0000313" key="3">
    <source>
        <dbReference type="Proteomes" id="UP000095143"/>
    </source>
</evidence>
<sequence>MFEFIYLAILIGMGGTALLDLWALLLKAVLGLPTPPWHLVGRWFAGMPKGQFVHRGGIGTSPPVPNELAIGWFMHYTVGVLFAAALLFIWGVQWAHGPTFLPALIVGLVTVGAGWFILQPGMGVGVACNKAPQPTVARLQNVVGHIIFAIGMYGAARLVG</sequence>
<keyword evidence="1" id="KW-1133">Transmembrane helix</keyword>
<feature type="transmembrane region" description="Helical" evidence="1">
    <location>
        <begin position="99"/>
        <end position="118"/>
    </location>
</feature>
<proteinExistence type="predicted"/>
<feature type="transmembrane region" description="Helical" evidence="1">
    <location>
        <begin position="69"/>
        <end position="92"/>
    </location>
</feature>
<keyword evidence="1" id="KW-0812">Transmembrane</keyword>
<dbReference type="AlphaFoldDB" id="A0A1C2E288"/>
<dbReference type="Pfam" id="PF11158">
    <property type="entry name" value="DUF2938"/>
    <property type="match status" value="1"/>
</dbReference>
<evidence type="ECO:0000256" key="1">
    <source>
        <dbReference type="SAM" id="Phobius"/>
    </source>
</evidence>
<reference evidence="2 3" key="1">
    <citation type="submission" date="2016-08" db="EMBL/GenBank/DDBJ databases">
        <title>Whole genome sequence of Pseudomonas graminis strain UASWS1507, a potential biological control agent for agriculture.</title>
        <authorList>
            <person name="Crovadore J."/>
            <person name="Calmin G."/>
            <person name="Chablais R."/>
            <person name="Cochard B."/>
            <person name="Lefort F."/>
        </authorList>
    </citation>
    <scope>NUCLEOTIDE SEQUENCE [LARGE SCALE GENOMIC DNA]</scope>
    <source>
        <strain evidence="2 3">UASWS1507</strain>
    </source>
</reference>
<evidence type="ECO:0000313" key="2">
    <source>
        <dbReference type="EMBL" id="OCX21127.1"/>
    </source>
</evidence>
<accession>A0A1C2E288</accession>
<name>A0A1C2E288_9PSED</name>
<evidence type="ECO:0008006" key="4">
    <source>
        <dbReference type="Google" id="ProtNLM"/>
    </source>
</evidence>
<feature type="transmembrane region" description="Helical" evidence="1">
    <location>
        <begin position="7"/>
        <end position="30"/>
    </location>
</feature>
<comment type="caution">
    <text evidence="2">The sequence shown here is derived from an EMBL/GenBank/DDBJ whole genome shotgun (WGS) entry which is preliminary data.</text>
</comment>